<reference evidence="2" key="1">
    <citation type="journal article" date="2019" name="Int. J. Syst. Evol. Microbiol.">
        <title>The Global Catalogue of Microorganisms (GCM) 10K type strain sequencing project: providing services to taxonomists for standard genome sequencing and annotation.</title>
        <authorList>
            <consortium name="The Broad Institute Genomics Platform"/>
            <consortium name="The Broad Institute Genome Sequencing Center for Infectious Disease"/>
            <person name="Wu L."/>
            <person name="Ma J."/>
        </authorList>
    </citation>
    <scope>NUCLEOTIDE SEQUENCE [LARGE SCALE GENOMIC DNA]</scope>
    <source>
        <strain evidence="2">CGMCC 1.16060</strain>
    </source>
</reference>
<comment type="caution">
    <text evidence="1">The sequence shown here is derived from an EMBL/GenBank/DDBJ whole genome shotgun (WGS) entry which is preliminary data.</text>
</comment>
<organism evidence="1 2">
    <name type="scientific">Flavobacterium limi</name>
    <dbReference type="NCBI Taxonomy" id="2045105"/>
    <lineage>
        <taxon>Bacteria</taxon>
        <taxon>Pseudomonadati</taxon>
        <taxon>Bacteroidota</taxon>
        <taxon>Flavobacteriia</taxon>
        <taxon>Flavobacteriales</taxon>
        <taxon>Flavobacteriaceae</taxon>
        <taxon>Flavobacterium</taxon>
    </lineage>
</organism>
<dbReference type="RefSeq" id="WP_163393114.1">
    <property type="nucleotide sequence ID" value="NZ_BMKP01000001.1"/>
</dbReference>
<keyword evidence="2" id="KW-1185">Reference proteome</keyword>
<evidence type="ECO:0000313" key="2">
    <source>
        <dbReference type="Proteomes" id="UP000655016"/>
    </source>
</evidence>
<proteinExistence type="predicted"/>
<protein>
    <recommendedName>
        <fullName evidence="3">Nuclease-related domain-containing protein</fullName>
    </recommendedName>
</protein>
<name>A0ABQ1THZ6_9FLAO</name>
<dbReference type="EMBL" id="BMKP01000001">
    <property type="protein sequence ID" value="GGE95007.1"/>
    <property type="molecule type" value="Genomic_DNA"/>
</dbReference>
<evidence type="ECO:0000313" key="1">
    <source>
        <dbReference type="EMBL" id="GGE95007.1"/>
    </source>
</evidence>
<sequence length="164" mass="19130">MIQHLKEAFPNIEASCLKTITDKHTFVFEAETVLFVTSKDSWHLHIENKLKTECYFVQNDDCIMKKVKGGQCDYLICNDKDVFFTEVKVAKGNQANHRKDAYSQLENTFKHYSKLINFDSYSLNAVVCFPSKRRIVSASKSTKRKEFKDSYKLNLIESNYISFE</sequence>
<evidence type="ECO:0008006" key="3">
    <source>
        <dbReference type="Google" id="ProtNLM"/>
    </source>
</evidence>
<dbReference type="Proteomes" id="UP000655016">
    <property type="component" value="Unassembled WGS sequence"/>
</dbReference>
<gene>
    <name evidence="1" type="ORF">GCM10011518_00440</name>
</gene>
<accession>A0ABQ1THZ6</accession>